<evidence type="ECO:0000256" key="8">
    <source>
        <dbReference type="ARBA" id="ARBA00022679"/>
    </source>
</evidence>
<dbReference type="SUPFAM" id="SSF50985">
    <property type="entry name" value="RCC1/BLIP-II"/>
    <property type="match status" value="1"/>
</dbReference>
<dbReference type="GO" id="GO:0005737">
    <property type="term" value="C:cytoplasm"/>
    <property type="evidence" value="ECO:0007669"/>
    <property type="project" value="UniProtKB-SubCell"/>
</dbReference>
<dbReference type="InterPro" id="IPR000719">
    <property type="entry name" value="Prot_kinase_dom"/>
</dbReference>
<keyword evidence="14" id="KW-0460">Magnesium</keyword>
<keyword evidence="6" id="KW-0723">Serine/threonine-protein kinase</keyword>
<accession>A0A9D4SJD2</accession>
<feature type="repeat" description="RCC1" evidence="15">
    <location>
        <begin position="534"/>
        <end position="584"/>
    </location>
</feature>
<dbReference type="Proteomes" id="UP000828236">
    <property type="component" value="Unassembled WGS sequence"/>
</dbReference>
<feature type="repeat" description="RCC1" evidence="15">
    <location>
        <begin position="429"/>
        <end position="481"/>
    </location>
</feature>
<keyword evidence="7" id="KW-0597">Phosphoprotein</keyword>
<evidence type="ECO:0000256" key="3">
    <source>
        <dbReference type="ARBA" id="ARBA00010886"/>
    </source>
</evidence>
<dbReference type="PROSITE" id="PS00108">
    <property type="entry name" value="PROTEIN_KINASE_ST"/>
    <property type="match status" value="1"/>
</dbReference>
<keyword evidence="12 18" id="KW-0418">Kinase</keyword>
<evidence type="ECO:0000256" key="11">
    <source>
        <dbReference type="ARBA" id="ARBA00022741"/>
    </source>
</evidence>
<evidence type="ECO:0000256" key="4">
    <source>
        <dbReference type="ARBA" id="ARBA00012513"/>
    </source>
</evidence>
<dbReference type="InterPro" id="IPR029027">
    <property type="entry name" value="Single_a-helix_sf"/>
</dbReference>
<evidence type="ECO:0000256" key="16">
    <source>
        <dbReference type="PROSITE-ProRule" id="PRU10141"/>
    </source>
</evidence>
<comment type="cofactor">
    <cofactor evidence="1">
        <name>Mg(2+)</name>
        <dbReference type="ChEBI" id="CHEBI:18420"/>
    </cofactor>
</comment>
<dbReference type="GO" id="GO:0005524">
    <property type="term" value="F:ATP binding"/>
    <property type="evidence" value="ECO:0007669"/>
    <property type="project" value="UniProtKB-UniRule"/>
</dbReference>
<dbReference type="Pfam" id="PF25390">
    <property type="entry name" value="WD40_RLD"/>
    <property type="match status" value="1"/>
</dbReference>
<keyword evidence="8" id="KW-0808">Transferase</keyword>
<evidence type="ECO:0000256" key="9">
    <source>
        <dbReference type="ARBA" id="ARBA00022723"/>
    </source>
</evidence>
<comment type="caution">
    <text evidence="18">The sequence shown here is derived from an EMBL/GenBank/DDBJ whole genome shotgun (WGS) entry which is preliminary data.</text>
</comment>
<dbReference type="GO" id="GO:0004674">
    <property type="term" value="F:protein serine/threonine kinase activity"/>
    <property type="evidence" value="ECO:0007669"/>
    <property type="project" value="UniProtKB-KW"/>
</dbReference>
<dbReference type="SMART" id="SM00220">
    <property type="entry name" value="S_TKc"/>
    <property type="match status" value="1"/>
</dbReference>
<comment type="similarity">
    <text evidence="3">Belongs to the protein kinase superfamily. NEK Ser/Thr protein kinase family. NIMA subfamily.</text>
</comment>
<dbReference type="Gene3D" id="1.20.5.220">
    <property type="match status" value="1"/>
</dbReference>
<proteinExistence type="inferred from homology"/>
<dbReference type="GO" id="GO:0046872">
    <property type="term" value="F:metal ion binding"/>
    <property type="evidence" value="ECO:0007669"/>
    <property type="project" value="UniProtKB-KW"/>
</dbReference>
<dbReference type="PROSITE" id="PS50011">
    <property type="entry name" value="PROTEIN_KINASE_DOM"/>
    <property type="match status" value="1"/>
</dbReference>
<dbReference type="Pfam" id="PF00069">
    <property type="entry name" value="Pkinase"/>
    <property type="match status" value="1"/>
</dbReference>
<feature type="domain" description="Protein kinase" evidence="17">
    <location>
        <begin position="83"/>
        <end position="342"/>
    </location>
</feature>
<evidence type="ECO:0000256" key="2">
    <source>
        <dbReference type="ARBA" id="ARBA00004496"/>
    </source>
</evidence>
<keyword evidence="5" id="KW-0963">Cytoplasm</keyword>
<feature type="repeat" description="RCC1" evidence="15">
    <location>
        <begin position="647"/>
        <end position="699"/>
    </location>
</feature>
<dbReference type="InterPro" id="IPR009091">
    <property type="entry name" value="RCC1/BLIP-II"/>
</dbReference>
<evidence type="ECO:0000256" key="1">
    <source>
        <dbReference type="ARBA" id="ARBA00001946"/>
    </source>
</evidence>
<dbReference type="SUPFAM" id="SSF56112">
    <property type="entry name" value="Protein kinase-like (PK-like)"/>
    <property type="match status" value="1"/>
</dbReference>
<evidence type="ECO:0000256" key="14">
    <source>
        <dbReference type="ARBA" id="ARBA00022842"/>
    </source>
</evidence>
<name>A0A9D4SJD2_DERFA</name>
<evidence type="ECO:0000256" key="12">
    <source>
        <dbReference type="ARBA" id="ARBA00022777"/>
    </source>
</evidence>
<evidence type="ECO:0000256" key="7">
    <source>
        <dbReference type="ARBA" id="ARBA00022553"/>
    </source>
</evidence>
<evidence type="ECO:0000259" key="17">
    <source>
        <dbReference type="PROSITE" id="PS50011"/>
    </source>
</evidence>
<dbReference type="SUPFAM" id="SSF81518">
    <property type="entry name" value="Subunit XI (6.4 kDa protein) of cytochrome bc1 complex (Ubiquinol-cytochrome c reductase)"/>
    <property type="match status" value="1"/>
</dbReference>
<organism evidence="18">
    <name type="scientific">Dermatophagoides farinae</name>
    <name type="common">American house dust mite</name>
    <dbReference type="NCBI Taxonomy" id="6954"/>
    <lineage>
        <taxon>Eukaryota</taxon>
        <taxon>Metazoa</taxon>
        <taxon>Ecdysozoa</taxon>
        <taxon>Arthropoda</taxon>
        <taxon>Chelicerata</taxon>
        <taxon>Arachnida</taxon>
        <taxon>Acari</taxon>
        <taxon>Acariformes</taxon>
        <taxon>Sarcoptiformes</taxon>
        <taxon>Astigmata</taxon>
        <taxon>Psoroptidia</taxon>
        <taxon>Analgoidea</taxon>
        <taxon>Pyroglyphidae</taxon>
        <taxon>Dermatophagoidinae</taxon>
        <taxon>Dermatophagoides</taxon>
    </lineage>
</organism>
<evidence type="ECO:0000256" key="13">
    <source>
        <dbReference type="ARBA" id="ARBA00022840"/>
    </source>
</evidence>
<dbReference type="EC" id="2.7.11.1" evidence="4"/>
<feature type="binding site" evidence="16">
    <location>
        <position position="114"/>
    </location>
    <ligand>
        <name>ATP</name>
        <dbReference type="ChEBI" id="CHEBI:30616"/>
    </ligand>
</feature>
<dbReference type="InterPro" id="IPR017441">
    <property type="entry name" value="Protein_kinase_ATP_BS"/>
</dbReference>
<evidence type="ECO:0000313" key="18">
    <source>
        <dbReference type="EMBL" id="KAH7643808.1"/>
    </source>
</evidence>
<dbReference type="PANTHER" id="PTHR44535:SF5">
    <property type="entry name" value="PROTEIN KINASE DOMAIN-CONTAINING PROTEIN"/>
    <property type="match status" value="1"/>
</dbReference>
<dbReference type="PANTHER" id="PTHR44535">
    <property type="entry name" value="PROTEIN CBG16200"/>
    <property type="match status" value="1"/>
</dbReference>
<dbReference type="Gene3D" id="1.10.510.10">
    <property type="entry name" value="Transferase(Phosphotransferase) domain 1"/>
    <property type="match status" value="1"/>
</dbReference>
<dbReference type="InterPro" id="IPR000408">
    <property type="entry name" value="Reg_chr_condens"/>
</dbReference>
<keyword evidence="10" id="KW-0677">Repeat</keyword>
<evidence type="ECO:0000256" key="5">
    <source>
        <dbReference type="ARBA" id="ARBA00022490"/>
    </source>
</evidence>
<reference evidence="18" key="2">
    <citation type="journal article" date="2021" name="World Allergy Organ. J.">
        <title>Chromosome-level assembly of Dermatophagoides farinae genome and transcriptome reveals two novel allergens Der f 37 and Der f 39.</title>
        <authorList>
            <person name="Chen J."/>
            <person name="Cai Z."/>
            <person name="Fan D."/>
            <person name="Hu J."/>
            <person name="Hou Y."/>
            <person name="He Y."/>
            <person name="Zhang Z."/>
            <person name="Zhao Z."/>
            <person name="Gao P."/>
            <person name="Hu W."/>
            <person name="Sun J."/>
            <person name="Li J."/>
            <person name="Ji K."/>
        </authorList>
    </citation>
    <scope>NUCLEOTIDE SEQUENCE</scope>
    <source>
        <strain evidence="18">JKM2019</strain>
    </source>
</reference>
<reference evidence="18" key="1">
    <citation type="submission" date="2020-06" db="EMBL/GenBank/DDBJ databases">
        <authorList>
            <person name="Ji K."/>
            <person name="Li J."/>
        </authorList>
    </citation>
    <scope>NUCLEOTIDE SEQUENCE</scope>
    <source>
        <strain evidence="18">JKM2019</strain>
        <tissue evidence="18">Whole body</tissue>
    </source>
</reference>
<evidence type="ECO:0000256" key="10">
    <source>
        <dbReference type="ARBA" id="ARBA00022737"/>
    </source>
</evidence>
<sequence>MTQIKGVLPGVTIPYMMGLTRRWVRSGATFGAASFLAITFFCDWKDVLINVPESVINNISMETLDPNVGPSNRILFRHDGKTYEKVQILGQGSFGYVFLCRKQSETECQYVALKTLDANSLEADQIDLTINEIRILSILNHENIIKYNGSFLWRDKFYIEMEYADAGTLNSFLDSLNCPLREYEILALFLQLVTAVRYLHRNNVIHRDIKTKNIFLNKQGFIKLGDFGISKILDPNKDARSFVGTPLYLCPEIYAGKAYNKPVDIWSLGCVLFEMSLTSNKSIFEDSVIARLMPKIIKGHHYHLPLNGQYSKSFKKLIYSLLQRNPNKRPTAVYIEQQVAFMMNHLSARNLENISCCSIPNIVMDSSNRKYLHHDQRQNFINHCSYVCQLDLSRSDMDVALMKITCSHHSSFRQIVKSDNHYIALSNDNRVYSWGEGSNGELGHGPETISLKNAKLIHLLSHYSIIKIGCGRGFSVFVDRNGMVLTCGSHRSYCLGNDERTDRFRPTIVNELLEINVIDVDCSEDHVVVVSSDGHVYGWGSNLNGKLGLANQQQVIVIPTCIRLDCRIKNVICGPNATAFIDYYGSIWLCGDNQYNKLALDDYQFGHCLWNKQIMMATRPIQCQAIKGRVKDVCLGETHSFFILHDDTIIAAGDNSYGQLGLRHCNPIGRPIRVSPLKPKQKFKTIKVGRFFTAILTDNSLYFIGVRNLRSTESQSTPNSFENGDDFIIANCNESVMDIIKTYGPDYPIIKISKPKIIVRTASDLVHIDCHRHLILFAQSIINVYKTKTSPEHSIQLNDIYCHKDFIYVLIDSIQKQDTPPKHMDSLSSESLEHSACLPLQLSNEDLLLIKSDYESKFSYAWIDDI</sequence>
<dbReference type="AlphaFoldDB" id="A0A9D4SJD2"/>
<evidence type="ECO:0000256" key="6">
    <source>
        <dbReference type="ARBA" id="ARBA00022527"/>
    </source>
</evidence>
<dbReference type="Gene3D" id="2.130.10.30">
    <property type="entry name" value="Regulator of chromosome condensation 1/beta-lactamase-inhibitor protein II"/>
    <property type="match status" value="1"/>
</dbReference>
<feature type="repeat" description="RCC1" evidence="15">
    <location>
        <begin position="482"/>
        <end position="533"/>
    </location>
</feature>
<evidence type="ECO:0000256" key="15">
    <source>
        <dbReference type="PROSITE-ProRule" id="PRU00235"/>
    </source>
</evidence>
<keyword evidence="13 16" id="KW-0067">ATP-binding</keyword>
<gene>
    <name evidence="18" type="ORF">HUG17_6170</name>
</gene>
<protein>
    <recommendedName>
        <fullName evidence="4">non-specific serine/threonine protein kinase</fullName>
        <ecNumber evidence="4">2.7.11.1</ecNumber>
    </recommendedName>
</protein>
<comment type="subcellular location">
    <subcellularLocation>
        <location evidence="2">Cytoplasm</location>
    </subcellularLocation>
</comment>
<dbReference type="InterPro" id="IPR058923">
    <property type="entry name" value="RCC1-like_dom"/>
</dbReference>
<dbReference type="InterPro" id="IPR011009">
    <property type="entry name" value="Kinase-like_dom_sf"/>
</dbReference>
<dbReference type="InterPro" id="IPR008271">
    <property type="entry name" value="Ser/Thr_kinase_AS"/>
</dbReference>
<keyword evidence="11 16" id="KW-0547">Nucleotide-binding</keyword>
<dbReference type="EMBL" id="SDOV01000002">
    <property type="protein sequence ID" value="KAH7643808.1"/>
    <property type="molecule type" value="Genomic_DNA"/>
</dbReference>
<keyword evidence="9" id="KW-0479">Metal-binding</keyword>
<dbReference type="PROSITE" id="PS00107">
    <property type="entry name" value="PROTEIN_KINASE_ATP"/>
    <property type="match status" value="1"/>
</dbReference>
<dbReference type="PROSITE" id="PS50012">
    <property type="entry name" value="RCC1_3"/>
    <property type="match status" value="4"/>
</dbReference>
<dbReference type="InterPro" id="IPR051997">
    <property type="entry name" value="STK_NEK"/>
</dbReference>